<sequence>MANLDAPATAIIGCGNINRGDDGAGPAVIARLAAEDLPSDVALLDAGTDGMAVMYRARGAQQLIVIDAREPEGKPGAIYEVPGDVLAAEPVHGVGLHAFRWDNALFVGRKIFGDDFPSDVQVYLIEAQTLDYATELSGPVVAAVEKVAAKIAARLVIAPEA</sequence>
<dbReference type="PANTHER" id="PTHR30302">
    <property type="entry name" value="HYDROGENASE 1 MATURATION PROTEASE"/>
    <property type="match status" value="1"/>
</dbReference>
<dbReference type="PANTHER" id="PTHR30302:SF1">
    <property type="entry name" value="HYDROGENASE 2 MATURATION PROTEASE"/>
    <property type="match status" value="1"/>
</dbReference>
<dbReference type="RefSeq" id="WP_007015747.1">
    <property type="nucleotide sequence ID" value="NZ_CP009295.1"/>
</dbReference>
<evidence type="ECO:0000256" key="2">
    <source>
        <dbReference type="ARBA" id="ARBA00022670"/>
    </source>
</evidence>
<dbReference type="KEGG" id="npn:JI59_25830"/>
<name>G6EKG9_9SPHN</name>
<evidence type="ECO:0000313" key="6">
    <source>
        <dbReference type="Proteomes" id="UP000004030"/>
    </source>
</evidence>
<dbReference type="eggNOG" id="COG0680">
    <property type="taxonomic scope" value="Bacteria"/>
</dbReference>
<dbReference type="SUPFAM" id="SSF53163">
    <property type="entry name" value="HybD-like"/>
    <property type="match status" value="1"/>
</dbReference>
<keyword evidence="2 5" id="KW-0645">Protease</keyword>
<dbReference type="OrthoDB" id="9792731at2"/>
<evidence type="ECO:0000256" key="3">
    <source>
        <dbReference type="ARBA" id="ARBA00022750"/>
    </source>
</evidence>
<keyword evidence="6" id="KW-1185">Reference proteome</keyword>
<dbReference type="Gene3D" id="3.40.50.1450">
    <property type="entry name" value="HybD-like"/>
    <property type="match status" value="1"/>
</dbReference>
<comment type="similarity">
    <text evidence="1">Belongs to the peptidase A31 family.</text>
</comment>
<gene>
    <name evidence="5" type="ORF">NSU_4840</name>
</gene>
<accession>G6EKG9</accession>
<evidence type="ECO:0000256" key="1">
    <source>
        <dbReference type="ARBA" id="ARBA00006814"/>
    </source>
</evidence>
<dbReference type="Pfam" id="PF01750">
    <property type="entry name" value="HycI"/>
    <property type="match status" value="1"/>
</dbReference>
<dbReference type="GO" id="GO:0004190">
    <property type="term" value="F:aspartic-type endopeptidase activity"/>
    <property type="evidence" value="ECO:0007669"/>
    <property type="project" value="UniProtKB-KW"/>
</dbReference>
<dbReference type="NCBIfam" id="TIGR00072">
    <property type="entry name" value="hydrog_prot"/>
    <property type="match status" value="1"/>
</dbReference>
<protein>
    <submittedName>
        <fullName evidence="5">Hydrogenase maturation protease</fullName>
    </submittedName>
</protein>
<evidence type="ECO:0000313" key="5">
    <source>
        <dbReference type="EMBL" id="EHJ58203.1"/>
    </source>
</evidence>
<dbReference type="PRINTS" id="PR00446">
    <property type="entry name" value="HYDRGNUPTAKE"/>
</dbReference>
<dbReference type="AlphaFoldDB" id="G6EKG9"/>
<comment type="caution">
    <text evidence="5">The sequence shown here is derived from an EMBL/GenBank/DDBJ whole genome shotgun (WGS) entry which is preliminary data.</text>
</comment>
<dbReference type="GO" id="GO:0008047">
    <property type="term" value="F:enzyme activator activity"/>
    <property type="evidence" value="ECO:0007669"/>
    <property type="project" value="InterPro"/>
</dbReference>
<evidence type="ECO:0000256" key="4">
    <source>
        <dbReference type="ARBA" id="ARBA00022801"/>
    </source>
</evidence>
<dbReference type="EMBL" id="AGFM01000094">
    <property type="protein sequence ID" value="EHJ58203.1"/>
    <property type="molecule type" value="Genomic_DNA"/>
</dbReference>
<dbReference type="InterPro" id="IPR023430">
    <property type="entry name" value="Pept_HybD-like_dom_sf"/>
</dbReference>
<reference evidence="5 6" key="1">
    <citation type="journal article" date="2012" name="J. Bacteriol.">
        <title>Genome sequence of benzo(a)pyrene-degrading bacterium Novosphingobium pentaromativorans US6-1.</title>
        <authorList>
            <person name="Luo Y.R."/>
            <person name="Kang S.G."/>
            <person name="Kim S.J."/>
            <person name="Kim M.R."/>
            <person name="Li N."/>
            <person name="Lee J.H."/>
            <person name="Kwon K.K."/>
        </authorList>
    </citation>
    <scope>NUCLEOTIDE SEQUENCE [LARGE SCALE GENOMIC DNA]</scope>
    <source>
        <strain evidence="5 6">US6-1</strain>
    </source>
</reference>
<dbReference type="MEROPS" id="A31.005"/>
<organism evidence="5 6">
    <name type="scientific">Novosphingobium pentaromativorans US6-1</name>
    <dbReference type="NCBI Taxonomy" id="1088721"/>
    <lineage>
        <taxon>Bacteria</taxon>
        <taxon>Pseudomonadati</taxon>
        <taxon>Pseudomonadota</taxon>
        <taxon>Alphaproteobacteria</taxon>
        <taxon>Sphingomonadales</taxon>
        <taxon>Sphingomonadaceae</taxon>
        <taxon>Novosphingobium</taxon>
    </lineage>
</organism>
<dbReference type="PATRIC" id="fig|1088721.3.peg.4751"/>
<dbReference type="Proteomes" id="UP000004030">
    <property type="component" value="Unassembled WGS sequence"/>
</dbReference>
<proteinExistence type="inferred from homology"/>
<dbReference type="InterPro" id="IPR000671">
    <property type="entry name" value="Peptidase_A31"/>
</dbReference>
<dbReference type="GO" id="GO:0016485">
    <property type="term" value="P:protein processing"/>
    <property type="evidence" value="ECO:0007669"/>
    <property type="project" value="TreeGrafter"/>
</dbReference>
<keyword evidence="4" id="KW-0378">Hydrolase</keyword>
<keyword evidence="3" id="KW-0064">Aspartyl protease</keyword>